<evidence type="ECO:0000256" key="1">
    <source>
        <dbReference type="ARBA" id="ARBA00004906"/>
    </source>
</evidence>
<dbReference type="Gene3D" id="3.30.40.10">
    <property type="entry name" value="Zinc/RING finger domain, C3HC4 (zinc finger)"/>
    <property type="match status" value="1"/>
</dbReference>
<accession>V6LKN3</accession>
<evidence type="ECO:0000313" key="10">
    <source>
        <dbReference type="EMBL" id="KAH0576777.1"/>
    </source>
</evidence>
<feature type="transmembrane region" description="Helical" evidence="7">
    <location>
        <begin position="309"/>
        <end position="328"/>
    </location>
</feature>
<protein>
    <submittedName>
        <fullName evidence="9">RING finger and transmembrane domain-containing protein</fullName>
    </submittedName>
</protein>
<feature type="transmembrane region" description="Helical" evidence="7">
    <location>
        <begin position="236"/>
        <end position="259"/>
    </location>
</feature>
<dbReference type="Pfam" id="PF12678">
    <property type="entry name" value="zf-rbx1"/>
    <property type="match status" value="1"/>
</dbReference>
<dbReference type="CDD" id="cd16448">
    <property type="entry name" value="RING-H2"/>
    <property type="match status" value="1"/>
</dbReference>
<feature type="transmembrane region" description="Helical" evidence="7">
    <location>
        <begin position="265"/>
        <end position="288"/>
    </location>
</feature>
<gene>
    <name evidence="10" type="ORF">SS50377_20123</name>
    <name evidence="9" type="ORF">SS50377_jh061</name>
</gene>
<dbReference type="EMBL" id="AUWU02000001">
    <property type="protein sequence ID" value="KAH0576777.1"/>
    <property type="molecule type" value="Genomic_DNA"/>
</dbReference>
<dbReference type="VEuPathDB" id="GiardiaDB:SS50377_20123"/>
<evidence type="ECO:0000256" key="5">
    <source>
        <dbReference type="ARBA" id="ARBA00022833"/>
    </source>
</evidence>
<keyword evidence="4" id="KW-0833">Ubl conjugation pathway</keyword>
<dbReference type="Proteomes" id="UP000018208">
    <property type="component" value="Unassembled WGS sequence"/>
</dbReference>
<evidence type="ECO:0000256" key="7">
    <source>
        <dbReference type="SAM" id="Phobius"/>
    </source>
</evidence>
<evidence type="ECO:0000256" key="3">
    <source>
        <dbReference type="ARBA" id="ARBA00022771"/>
    </source>
</evidence>
<keyword evidence="7" id="KW-0472">Membrane</keyword>
<evidence type="ECO:0000256" key="6">
    <source>
        <dbReference type="PROSITE-ProRule" id="PRU00175"/>
    </source>
</evidence>
<dbReference type="PROSITE" id="PS50089">
    <property type="entry name" value="ZF_RING_2"/>
    <property type="match status" value="1"/>
</dbReference>
<keyword evidence="5" id="KW-0862">Zinc</keyword>
<sequence length="698" mass="81260">MFILLLQKQYVSTYIGSYMSNTNLTREIIASTNNTITISFITNKQISNNYLMNIQVFGSQYLDSKYAVLCGYGQYWHDIYRTQADLSLSLCREPSLDQTEAYILARTQGENWPTVIQRQFNESKNHNKDDCEFMFYANFYNQTTDSSNVPVDYKVINNISNTINVIQGLIISQDCRISMVINAKLYRPTYQKKTLSLVLLIQLIILPIICIIKVYVKNTGYNNIIFTQHQNYSIYFNFDIIIQGIIMICMSTELVFVSFTQLYFLKVYLFVSILILIDVVILQSELCFQFSKLLCSYRNIQFLYLKHKFYTFIVILTTVIIQIIGIKLLPAEFILITILLLIVKNLLRLIKSFYYEQQNLQSHQIYLIINFVTCVLYDTSFFLTIDIIVGKDNIQRKQPLNFSFIPICILSAVLLLLSCIVQFTIIFKKTKNISEIAIIKSTLPYKYIKELIPSVYKLNQHYIAVPYNYIIESVNYGCLQCHNPYHNHSEYFGQQNLFTFKNIQLPTNSQCFLLISEQQLNSATCAICLDNLELHSANNFYYDLEGYIQEETICIKSKDLSANAFHQTQYSEFEDEIPTIPYFQLPNFNDCENEVNSKKFADDVDHFTLPNFDDFECNGEIQLPIFALPNFNFINSSELSHNQYPILEDKIIITNLPKGKSNNIIITKCKHIFHKFCLSQWVQAGNPQCPIDRQLLSE</sequence>
<proteinExistence type="predicted"/>
<dbReference type="InterPro" id="IPR013083">
    <property type="entry name" value="Znf_RING/FYVE/PHD"/>
</dbReference>
<feature type="domain" description="RING-type" evidence="8">
    <location>
        <begin position="664"/>
        <end position="693"/>
    </location>
</feature>
<dbReference type="EMBL" id="KI546100">
    <property type="protein sequence ID" value="EST45180.1"/>
    <property type="molecule type" value="Genomic_DNA"/>
</dbReference>
<reference evidence="9 10" key="1">
    <citation type="journal article" date="2014" name="PLoS Genet.">
        <title>The Genome of Spironucleus salmonicida Highlights a Fish Pathogen Adapted to Fluctuating Environments.</title>
        <authorList>
            <person name="Xu F."/>
            <person name="Jerlstrom-Hultqvist J."/>
            <person name="Einarsson E."/>
            <person name="Astvaldsson A."/>
            <person name="Svard S.G."/>
            <person name="Andersson J.O."/>
        </authorList>
    </citation>
    <scope>NUCLEOTIDE SEQUENCE</scope>
    <source>
        <strain evidence="10">ATCC 50377</strain>
    </source>
</reference>
<reference evidence="10" key="2">
    <citation type="submission" date="2020-12" db="EMBL/GenBank/DDBJ databases">
        <title>New Spironucleus salmonicida genome in near-complete chromosomes.</title>
        <authorList>
            <person name="Xu F."/>
            <person name="Kurt Z."/>
            <person name="Jimenez-Gonzalez A."/>
            <person name="Astvaldsson A."/>
            <person name="Andersson J.O."/>
            <person name="Svard S.G."/>
        </authorList>
    </citation>
    <scope>NUCLEOTIDE SEQUENCE</scope>
    <source>
        <strain evidence="10">ATCC 50377</strain>
    </source>
</reference>
<keyword evidence="11" id="KW-1185">Reference proteome</keyword>
<dbReference type="GeneID" id="94294146"/>
<evidence type="ECO:0000256" key="2">
    <source>
        <dbReference type="ARBA" id="ARBA00022723"/>
    </source>
</evidence>
<organism evidence="9">
    <name type="scientific">Spironucleus salmonicida</name>
    <dbReference type="NCBI Taxonomy" id="348837"/>
    <lineage>
        <taxon>Eukaryota</taxon>
        <taxon>Metamonada</taxon>
        <taxon>Diplomonadida</taxon>
        <taxon>Hexamitidae</taxon>
        <taxon>Hexamitinae</taxon>
        <taxon>Spironucleus</taxon>
    </lineage>
</organism>
<comment type="pathway">
    <text evidence="1">Protein modification; protein ubiquitination.</text>
</comment>
<dbReference type="AlphaFoldDB" id="V6LKN3"/>
<keyword evidence="3 6" id="KW-0863">Zinc-finger</keyword>
<evidence type="ECO:0000313" key="9">
    <source>
        <dbReference type="EMBL" id="EST45180.1"/>
    </source>
</evidence>
<keyword evidence="2" id="KW-0479">Metal-binding</keyword>
<evidence type="ECO:0000259" key="8">
    <source>
        <dbReference type="PROSITE" id="PS50089"/>
    </source>
</evidence>
<evidence type="ECO:0000313" key="11">
    <source>
        <dbReference type="Proteomes" id="UP000018208"/>
    </source>
</evidence>
<dbReference type="OrthoDB" id="8062037at2759"/>
<dbReference type="InterPro" id="IPR024766">
    <property type="entry name" value="Znf_RING_H2"/>
</dbReference>
<dbReference type="KEGG" id="ssao:94294146"/>
<feature type="transmembrane region" description="Helical" evidence="7">
    <location>
        <begin position="334"/>
        <end position="354"/>
    </location>
</feature>
<dbReference type="SUPFAM" id="SSF57850">
    <property type="entry name" value="RING/U-box"/>
    <property type="match status" value="1"/>
</dbReference>
<evidence type="ECO:0000256" key="4">
    <source>
        <dbReference type="ARBA" id="ARBA00022786"/>
    </source>
</evidence>
<keyword evidence="7 9" id="KW-0812">Transmembrane</keyword>
<dbReference type="InterPro" id="IPR001841">
    <property type="entry name" value="Znf_RING"/>
</dbReference>
<feature type="transmembrane region" description="Helical" evidence="7">
    <location>
        <begin position="402"/>
        <end position="427"/>
    </location>
</feature>
<name>V6LKN3_9EUKA</name>
<keyword evidence="7" id="KW-1133">Transmembrane helix</keyword>
<dbReference type="RefSeq" id="XP_067767550.1">
    <property type="nucleotide sequence ID" value="XM_067904068.1"/>
</dbReference>
<dbReference type="GO" id="GO:0008270">
    <property type="term" value="F:zinc ion binding"/>
    <property type="evidence" value="ECO:0007669"/>
    <property type="project" value="UniProtKB-KW"/>
</dbReference>
<feature type="transmembrane region" description="Helical" evidence="7">
    <location>
        <begin position="195"/>
        <end position="216"/>
    </location>
</feature>
<feature type="transmembrane region" description="Helical" evidence="7">
    <location>
        <begin position="366"/>
        <end position="390"/>
    </location>
</feature>